<keyword evidence="4 7" id="KW-1133">Transmembrane helix</keyword>
<comment type="subcellular location">
    <subcellularLocation>
        <location evidence="1">Cell membrane</location>
        <topology evidence="1">Multi-pass membrane protein</topology>
    </subcellularLocation>
</comment>
<dbReference type="PANTHER" id="PTHR32309:SF13">
    <property type="entry name" value="FERRIC ENTEROBACTIN TRANSPORT PROTEIN FEPE"/>
    <property type="match status" value="1"/>
</dbReference>
<keyword evidence="6" id="KW-0175">Coiled coil</keyword>
<evidence type="ECO:0000256" key="1">
    <source>
        <dbReference type="ARBA" id="ARBA00004651"/>
    </source>
</evidence>
<evidence type="ECO:0000256" key="3">
    <source>
        <dbReference type="ARBA" id="ARBA00022692"/>
    </source>
</evidence>
<evidence type="ECO:0000313" key="9">
    <source>
        <dbReference type="EMBL" id="MDN3920943.1"/>
    </source>
</evidence>
<keyword evidence="2" id="KW-1003">Cell membrane</keyword>
<evidence type="ECO:0000256" key="6">
    <source>
        <dbReference type="SAM" id="Coils"/>
    </source>
</evidence>
<dbReference type="EMBL" id="JAUHHC010000003">
    <property type="protein sequence ID" value="MDN3920943.1"/>
    <property type="molecule type" value="Genomic_DNA"/>
</dbReference>
<dbReference type="Proteomes" id="UP001228044">
    <property type="component" value="Unassembled WGS sequence"/>
</dbReference>
<comment type="caution">
    <text evidence="9">The sequence shown here is derived from an EMBL/GenBank/DDBJ whole genome shotgun (WGS) entry which is preliminary data.</text>
</comment>
<reference evidence="9 10" key="1">
    <citation type="submission" date="2023-06" db="EMBL/GenBank/DDBJ databases">
        <title>Pelomonas sp. PFR6 16S ribosomal RNA gene Genome sequencing and assembly.</title>
        <authorList>
            <person name="Woo H."/>
        </authorList>
    </citation>
    <scope>NUCLEOTIDE SEQUENCE [LARGE SCALE GENOMIC DNA]</scope>
    <source>
        <strain evidence="9 10">PFR6</strain>
    </source>
</reference>
<proteinExistence type="predicted"/>
<keyword evidence="3 7" id="KW-0812">Transmembrane</keyword>
<keyword evidence="10" id="KW-1185">Reference proteome</keyword>
<evidence type="ECO:0000256" key="2">
    <source>
        <dbReference type="ARBA" id="ARBA00022475"/>
    </source>
</evidence>
<evidence type="ECO:0000259" key="8">
    <source>
        <dbReference type="Pfam" id="PF02706"/>
    </source>
</evidence>
<feature type="transmembrane region" description="Helical" evidence="7">
    <location>
        <begin position="35"/>
        <end position="57"/>
    </location>
</feature>
<feature type="coiled-coil region" evidence="6">
    <location>
        <begin position="168"/>
        <end position="253"/>
    </location>
</feature>
<organism evidence="9 10">
    <name type="scientific">Roseateles violae</name>
    <dbReference type="NCBI Taxonomy" id="3058042"/>
    <lineage>
        <taxon>Bacteria</taxon>
        <taxon>Pseudomonadati</taxon>
        <taxon>Pseudomonadota</taxon>
        <taxon>Betaproteobacteria</taxon>
        <taxon>Burkholderiales</taxon>
        <taxon>Sphaerotilaceae</taxon>
        <taxon>Roseateles</taxon>
    </lineage>
</organism>
<protein>
    <submittedName>
        <fullName evidence="9">Wzz/FepE/Etk N-terminal domain-containing protein</fullName>
    </submittedName>
</protein>
<dbReference type="InterPro" id="IPR050445">
    <property type="entry name" value="Bact_polysacc_biosynth/exp"/>
</dbReference>
<evidence type="ECO:0000256" key="5">
    <source>
        <dbReference type="ARBA" id="ARBA00023136"/>
    </source>
</evidence>
<evidence type="ECO:0000313" key="10">
    <source>
        <dbReference type="Proteomes" id="UP001228044"/>
    </source>
</evidence>
<evidence type="ECO:0000256" key="4">
    <source>
        <dbReference type="ARBA" id="ARBA00022989"/>
    </source>
</evidence>
<dbReference type="Pfam" id="PF02706">
    <property type="entry name" value="Wzz"/>
    <property type="match status" value="1"/>
</dbReference>
<keyword evidence="5 7" id="KW-0472">Membrane</keyword>
<gene>
    <name evidence="9" type="ORF">QWJ38_11690</name>
</gene>
<accession>A0ABT8DSI4</accession>
<dbReference type="InterPro" id="IPR003856">
    <property type="entry name" value="LPS_length_determ_N"/>
</dbReference>
<sequence length="395" mass="42906">MTSMPPHAPNVRPAEDAVDDGIDLLEIATVLASHWRLLIIAPVVAGALAIGASYLIAPTFTARTTFLPPQQQQSAAATALASLGALSGLAGSSGIKTPGDQYVALMQSANVEDRIVDRFKLLEVYDVKYRFLARQTLKQNVRITLGKKDGLITAEVDAHDPTMAADIANQYVAELRRLSAELALTEAQQRRVFFENELKRTRAKLTDAQQALQSSGFNAGALKAEPKAAAESYARLQAQIAAAEVQLQVVRRALSDTAPEVQQQLVQLSALRSQLLKLEGSATAPSDADYVSHYREFKYQETLFDLFSKQFEMARLDESREGALIQVVDAATPPERKSKPARAIIAIATAAAAFLLLVVWVLVRHSIRTTSKHPHAAEKFARLRAALKTGRSSGT</sequence>
<dbReference type="RefSeq" id="WP_290359260.1">
    <property type="nucleotide sequence ID" value="NZ_JAUHHC010000003.1"/>
</dbReference>
<dbReference type="PANTHER" id="PTHR32309">
    <property type="entry name" value="TYROSINE-PROTEIN KINASE"/>
    <property type="match status" value="1"/>
</dbReference>
<evidence type="ECO:0000256" key="7">
    <source>
        <dbReference type="SAM" id="Phobius"/>
    </source>
</evidence>
<feature type="transmembrane region" description="Helical" evidence="7">
    <location>
        <begin position="343"/>
        <end position="363"/>
    </location>
</feature>
<feature type="domain" description="Polysaccharide chain length determinant N-terminal" evidence="8">
    <location>
        <begin position="21"/>
        <end position="111"/>
    </location>
</feature>
<name>A0ABT8DSI4_9BURK</name>